<gene>
    <name evidence="11" type="ORF">L3Y34_017869</name>
</gene>
<evidence type="ECO:0000256" key="4">
    <source>
        <dbReference type="ARBA" id="ARBA00022833"/>
    </source>
</evidence>
<keyword evidence="4" id="KW-0862">Zinc</keyword>
<dbReference type="GO" id="GO:0008270">
    <property type="term" value="F:zinc ion binding"/>
    <property type="evidence" value="ECO:0007669"/>
    <property type="project" value="UniProtKB-KW"/>
</dbReference>
<feature type="compositionally biased region" description="Polar residues" evidence="7">
    <location>
        <begin position="136"/>
        <end position="170"/>
    </location>
</feature>
<evidence type="ECO:0000256" key="2">
    <source>
        <dbReference type="ARBA" id="ARBA00022723"/>
    </source>
</evidence>
<evidence type="ECO:0000256" key="5">
    <source>
        <dbReference type="ARBA" id="ARBA00023054"/>
    </source>
</evidence>
<dbReference type="Pfam" id="PF22699">
    <property type="entry name" value="GMIP-like_FCH"/>
    <property type="match status" value="1"/>
</dbReference>
<dbReference type="SUPFAM" id="SSF103657">
    <property type="entry name" value="BAR/IMD domain-like"/>
    <property type="match status" value="1"/>
</dbReference>
<feature type="compositionally biased region" description="Acidic residues" evidence="7">
    <location>
        <begin position="840"/>
        <end position="854"/>
    </location>
</feature>
<dbReference type="SUPFAM" id="SSF48350">
    <property type="entry name" value="GTPase activation domain, GAP"/>
    <property type="match status" value="1"/>
</dbReference>
<dbReference type="AlphaFoldDB" id="A0AAE9DJ71"/>
<evidence type="ECO:0000259" key="9">
    <source>
        <dbReference type="PROSITE" id="PS50238"/>
    </source>
</evidence>
<sequence>MSSTSSICSSNDADFIVDTRIPSTIRRDIDRFSVFINRLRATLDLNSSIVDGESMCVNVHASLEMVSESMRDLFKYSQFKTNPIILLSLQLVQAVKDLKFDTCSVDTTPVLNIIDQLESAVLNIILNRHIVSSVHHTPSRSSTLGRWKQNNSTDSYLRHNGPSNVVSQSLQRRHSTHQTHPDPNDQSTEKVMEIDKLLISRADGVDVAFERTKAWSTYSKDVIAYVRSRIQLEQDHARKVHALVDTSRRDINKPFMPLREIFENSFDTEVEMVTHTKETTEHLRDRVVEALDARRKEHDTVRNALKVEWTKAMKALHDTEEAYEKSKITLRMREEALKKARESCLRTESSPPEREASRRRRDLEKKNRAVEEAMIKKEEAERQVMTITAELRKKRRDIDKTKESVIERLRELIFQCEQTTKACTVHYFTSLAALWARLPGAFHELSNATRDYQPGTEYMAFLQTLPTRAASSSSLVRSDRSIDEGVASCDGSSSLTSLRRNAINPDDEGALPDTKRHKKTSYAGRTFDNHEISTAAQSHHIQRTVQPSKCSACDTLSILYTVQCIDCGGQWHKACFPRIQQVCGQASKLVDRRTSIFGVPLKGLLEHQNRHIPLIIEKSIDQLQRRGLRAKGIYRTCGVKSKIEEICNSFERSSSDEEICLENENPMNLASVVKLYLRKLPEPLLTYELYDDFVKLGTECCSAQASGSNCEEEKVEKLRQLVRKLPVHNYETLKFIMLHLNRVSWFHEVNLMGAANLSTVIAPSLIWMSPKRIDHTSAIMHAQYTNKAIEVMIRNSYSIFGMDRQADWQSFFSRYSVEEPPKEEEDCGNESDIEDDIEEDLDEQERSDDDEDEAIFLPSTPDILKTTRKPVEQTTSLPNPKLPVERVSSGRRSNNNEPPPTVQRRTTDVTRRSDMGDKRKSYTTSIVIAPRDGSPDHVDQIQIIERDVYEKRSSLEQEKCYSLANECAQSTVVTRKINHRPNHRYLQRQSTAEEEFDVVDVESSRKGINPTTTMTIVSPMTLPQPTQNSMIVFADEFELFRDQPVSYV</sequence>
<dbReference type="InterPro" id="IPR051025">
    <property type="entry name" value="RhoGAP"/>
</dbReference>
<keyword evidence="2" id="KW-0479">Metal-binding</keyword>
<accession>A0AAE9DJ71</accession>
<feature type="region of interest" description="Disordered" evidence="7">
    <location>
        <begin position="840"/>
        <end position="924"/>
    </location>
</feature>
<dbReference type="InterPro" id="IPR031160">
    <property type="entry name" value="F_BAR_dom"/>
</dbReference>
<evidence type="ECO:0000256" key="6">
    <source>
        <dbReference type="PROSITE-ProRule" id="PRU01077"/>
    </source>
</evidence>
<dbReference type="InterPro" id="IPR046349">
    <property type="entry name" value="C1-like_sf"/>
</dbReference>
<dbReference type="PROSITE" id="PS50081">
    <property type="entry name" value="ZF_DAG_PE_2"/>
    <property type="match status" value="1"/>
</dbReference>
<dbReference type="InterPro" id="IPR054713">
    <property type="entry name" value="GMIP/FCHO2-like_FCH"/>
</dbReference>
<dbReference type="PANTHER" id="PTHR15228:SF25">
    <property type="entry name" value="F-BAR DOMAIN-CONTAINING PROTEIN"/>
    <property type="match status" value="1"/>
</dbReference>
<evidence type="ECO:0000259" key="10">
    <source>
        <dbReference type="PROSITE" id="PS51741"/>
    </source>
</evidence>
<evidence type="ECO:0000259" key="8">
    <source>
        <dbReference type="PROSITE" id="PS50081"/>
    </source>
</evidence>
<dbReference type="InterPro" id="IPR000198">
    <property type="entry name" value="RhoGAP_dom"/>
</dbReference>
<proteinExistence type="predicted"/>
<keyword evidence="5 6" id="KW-0175">Coiled coil</keyword>
<dbReference type="GO" id="GO:0005096">
    <property type="term" value="F:GTPase activator activity"/>
    <property type="evidence" value="ECO:0007669"/>
    <property type="project" value="UniProtKB-KW"/>
</dbReference>
<dbReference type="Pfam" id="PF00620">
    <property type="entry name" value="RhoGAP"/>
    <property type="match status" value="1"/>
</dbReference>
<feature type="region of interest" description="Disordered" evidence="7">
    <location>
        <begin position="340"/>
        <end position="365"/>
    </location>
</feature>
<dbReference type="PROSITE" id="PS51741">
    <property type="entry name" value="F_BAR"/>
    <property type="match status" value="1"/>
</dbReference>
<feature type="domain" description="Rho-GAP" evidence="9">
    <location>
        <begin position="599"/>
        <end position="800"/>
    </location>
</feature>
<dbReference type="SUPFAM" id="SSF57889">
    <property type="entry name" value="Cysteine-rich domain"/>
    <property type="match status" value="1"/>
</dbReference>
<dbReference type="InterPro" id="IPR008936">
    <property type="entry name" value="Rho_GTPase_activation_prot"/>
</dbReference>
<keyword evidence="3" id="KW-0863">Zinc-finger</keyword>
<protein>
    <submittedName>
        <fullName evidence="11">Uncharacterized protein</fullName>
    </submittedName>
</protein>
<dbReference type="SMART" id="SM00324">
    <property type="entry name" value="RhoGAP"/>
    <property type="match status" value="1"/>
</dbReference>
<dbReference type="Gene3D" id="1.20.1270.60">
    <property type="entry name" value="Arfaptin homology (AH) domain/BAR domain"/>
    <property type="match status" value="1"/>
</dbReference>
<feature type="compositionally biased region" description="Basic and acidic residues" evidence="7">
    <location>
        <begin position="905"/>
        <end position="920"/>
    </location>
</feature>
<dbReference type="InterPro" id="IPR027267">
    <property type="entry name" value="AH/BAR_dom_sf"/>
</dbReference>
<dbReference type="SMART" id="SM00055">
    <property type="entry name" value="FCH"/>
    <property type="match status" value="1"/>
</dbReference>
<dbReference type="InterPro" id="IPR002219">
    <property type="entry name" value="PKC_DAG/PE"/>
</dbReference>
<name>A0AAE9DJ71_CAEBR</name>
<dbReference type="InterPro" id="IPR001060">
    <property type="entry name" value="FCH_dom"/>
</dbReference>
<evidence type="ECO:0000256" key="1">
    <source>
        <dbReference type="ARBA" id="ARBA00022468"/>
    </source>
</evidence>
<feature type="domain" description="F-BAR" evidence="10">
    <location>
        <begin position="192"/>
        <end position="457"/>
    </location>
</feature>
<keyword evidence="1" id="KW-0343">GTPase activation</keyword>
<dbReference type="CDD" id="cd00159">
    <property type="entry name" value="RhoGAP"/>
    <property type="match status" value="1"/>
</dbReference>
<dbReference type="Proteomes" id="UP000827892">
    <property type="component" value="Chromosome II"/>
</dbReference>
<dbReference type="Gene3D" id="1.10.555.10">
    <property type="entry name" value="Rho GTPase activation protein"/>
    <property type="match status" value="1"/>
</dbReference>
<dbReference type="GO" id="GO:0007165">
    <property type="term" value="P:signal transduction"/>
    <property type="evidence" value="ECO:0007669"/>
    <property type="project" value="InterPro"/>
</dbReference>
<dbReference type="EMBL" id="CP090892">
    <property type="protein sequence ID" value="ULU05496.1"/>
    <property type="molecule type" value="Genomic_DNA"/>
</dbReference>
<dbReference type="SMART" id="SM00109">
    <property type="entry name" value="C1"/>
    <property type="match status" value="1"/>
</dbReference>
<reference evidence="11 12" key="1">
    <citation type="submission" date="2022-05" db="EMBL/GenBank/DDBJ databases">
        <title>Chromosome-level reference genomes for two strains of Caenorhabditis briggsae: an improved platform for comparative genomics.</title>
        <authorList>
            <person name="Stevens L."/>
            <person name="Andersen E.C."/>
        </authorList>
    </citation>
    <scope>NUCLEOTIDE SEQUENCE [LARGE SCALE GENOMIC DNA]</scope>
    <source>
        <strain evidence="11">QX1410_ONT</strain>
        <tissue evidence="11">Whole-organism</tissue>
    </source>
</reference>
<dbReference type="GO" id="GO:0051056">
    <property type="term" value="P:regulation of small GTPase mediated signal transduction"/>
    <property type="evidence" value="ECO:0007669"/>
    <property type="project" value="UniProtKB-ARBA"/>
</dbReference>
<feature type="domain" description="Phorbol-ester/DAG-type" evidence="8">
    <location>
        <begin position="538"/>
        <end position="583"/>
    </location>
</feature>
<feature type="region of interest" description="Disordered" evidence="7">
    <location>
        <begin position="136"/>
        <end position="189"/>
    </location>
</feature>
<evidence type="ECO:0000256" key="7">
    <source>
        <dbReference type="SAM" id="MobiDB-lite"/>
    </source>
</evidence>
<evidence type="ECO:0000313" key="12">
    <source>
        <dbReference type="Proteomes" id="UP000827892"/>
    </source>
</evidence>
<organism evidence="11 12">
    <name type="scientific">Caenorhabditis briggsae</name>
    <dbReference type="NCBI Taxonomy" id="6238"/>
    <lineage>
        <taxon>Eukaryota</taxon>
        <taxon>Metazoa</taxon>
        <taxon>Ecdysozoa</taxon>
        <taxon>Nematoda</taxon>
        <taxon>Chromadorea</taxon>
        <taxon>Rhabditida</taxon>
        <taxon>Rhabditina</taxon>
        <taxon>Rhabditomorpha</taxon>
        <taxon>Rhabditoidea</taxon>
        <taxon>Rhabditidae</taxon>
        <taxon>Peloderinae</taxon>
        <taxon>Caenorhabditis</taxon>
    </lineage>
</organism>
<dbReference type="PANTHER" id="PTHR15228">
    <property type="entry name" value="SPERMATHECAL PHYSIOLOGY VARIANT"/>
    <property type="match status" value="1"/>
</dbReference>
<evidence type="ECO:0000313" key="11">
    <source>
        <dbReference type="EMBL" id="ULU05496.1"/>
    </source>
</evidence>
<evidence type="ECO:0000256" key="3">
    <source>
        <dbReference type="ARBA" id="ARBA00022771"/>
    </source>
</evidence>
<dbReference type="PROSITE" id="PS50238">
    <property type="entry name" value="RHOGAP"/>
    <property type="match status" value="1"/>
</dbReference>
<feature type="compositionally biased region" description="Basic and acidic residues" evidence="7">
    <location>
        <begin position="179"/>
        <end position="189"/>
    </location>
</feature>